<evidence type="ECO:0000256" key="6">
    <source>
        <dbReference type="ARBA" id="ARBA00022967"/>
    </source>
</evidence>
<dbReference type="GO" id="GO:0004427">
    <property type="term" value="F:inorganic diphosphate phosphatase activity"/>
    <property type="evidence" value="ECO:0007669"/>
    <property type="project" value="InterPro"/>
</dbReference>
<keyword evidence="7 10" id="KW-1133">Transmembrane helix</keyword>
<evidence type="ECO:0000313" key="11">
    <source>
        <dbReference type="EMBL" id="CAD9416099.1"/>
    </source>
</evidence>
<evidence type="ECO:0000256" key="10">
    <source>
        <dbReference type="SAM" id="Phobius"/>
    </source>
</evidence>
<feature type="transmembrane region" description="Helical" evidence="10">
    <location>
        <begin position="75"/>
        <end position="93"/>
    </location>
</feature>
<dbReference type="GO" id="GO:0012505">
    <property type="term" value="C:endomembrane system"/>
    <property type="evidence" value="ECO:0007669"/>
    <property type="project" value="UniProtKB-SubCell"/>
</dbReference>
<organism evidence="11">
    <name type="scientific">Florenciella parvula</name>
    <dbReference type="NCBI Taxonomy" id="236787"/>
    <lineage>
        <taxon>Eukaryota</taxon>
        <taxon>Sar</taxon>
        <taxon>Stramenopiles</taxon>
        <taxon>Ochrophyta</taxon>
        <taxon>Dictyochophyceae</taxon>
        <taxon>Florenciellales</taxon>
        <taxon>Florenciella</taxon>
    </lineage>
</organism>
<protein>
    <recommendedName>
        <fullName evidence="2">H(+)-exporting diphosphatase</fullName>
        <ecNumber evidence="2">7.1.3.1</ecNumber>
    </recommendedName>
</protein>
<dbReference type="PANTHER" id="PTHR31998">
    <property type="entry name" value="K(+)-INSENSITIVE PYROPHOSPHATE-ENERGIZED PROTON PUMP"/>
    <property type="match status" value="1"/>
</dbReference>
<dbReference type="GO" id="GO:0009678">
    <property type="term" value="F:diphosphate hydrolysis-driven proton transmembrane transporter activity"/>
    <property type="evidence" value="ECO:0007669"/>
    <property type="project" value="UniProtKB-EC"/>
</dbReference>
<evidence type="ECO:0000256" key="8">
    <source>
        <dbReference type="ARBA" id="ARBA00023065"/>
    </source>
</evidence>
<feature type="transmembrane region" description="Helical" evidence="10">
    <location>
        <begin position="333"/>
        <end position="353"/>
    </location>
</feature>
<evidence type="ECO:0000256" key="1">
    <source>
        <dbReference type="ARBA" id="ARBA00004127"/>
    </source>
</evidence>
<evidence type="ECO:0000256" key="3">
    <source>
        <dbReference type="ARBA" id="ARBA00022448"/>
    </source>
</evidence>
<feature type="transmembrane region" description="Helical" evidence="10">
    <location>
        <begin position="373"/>
        <end position="392"/>
    </location>
</feature>
<dbReference type="EC" id="7.1.3.1" evidence="2"/>
<comment type="subcellular location">
    <subcellularLocation>
        <location evidence="1">Endomembrane system</location>
        <topology evidence="1">Multi-pass membrane protein</topology>
    </subcellularLocation>
</comment>
<reference evidence="11" key="1">
    <citation type="submission" date="2021-01" db="EMBL/GenBank/DDBJ databases">
        <authorList>
            <person name="Corre E."/>
            <person name="Pelletier E."/>
            <person name="Niang G."/>
            <person name="Scheremetjew M."/>
            <person name="Finn R."/>
            <person name="Kale V."/>
            <person name="Holt S."/>
            <person name="Cochrane G."/>
            <person name="Meng A."/>
            <person name="Brown T."/>
            <person name="Cohen L."/>
        </authorList>
    </citation>
    <scope>NUCLEOTIDE SEQUENCE</scope>
    <source>
        <strain evidence="11">RCC1693</strain>
    </source>
</reference>
<evidence type="ECO:0000256" key="2">
    <source>
        <dbReference type="ARBA" id="ARBA00013242"/>
    </source>
</evidence>
<keyword evidence="9 10" id="KW-0472">Membrane</keyword>
<feature type="transmembrane region" description="Helical" evidence="10">
    <location>
        <begin position="6"/>
        <end position="31"/>
    </location>
</feature>
<name>A0A7S2FUR5_9STRA</name>
<accession>A0A7S2FUR5</accession>
<keyword evidence="3" id="KW-0813">Transport</keyword>
<proteinExistence type="inferred from homology"/>
<sequence length="772" mass="80564">MAGVDGLIVGSGVIAIAFAWYLFTLVAAVQVNKTELTESSKINSCMNEKQTDSMEVIYEAIREGADAFLMAEYKICLIFVVCFAAVIFFLIGLGQDFEAAILTTIAFVTGAFTSMFSGWIGMKVAVFANARTTIEAAAGTNEEEKYMGAFNMAFRAGGVMGFSLCGLGLLVLWFLLQIYSGYLDLTDLSEYEVMMDCISGYGLGGSTIAMFGRVGGGIYTKAADVGADLVGKTELDIPEDDPRNAATIADNVGDNVGDVAGMSSDLFGSFAEATCAALVISASSSEFVTEGGWSALMFPLCISASGILVCLVSSFLAMNAVKSQPQVEKTLKGQLIVTTVLMVPVGAILAMSLLPAEFTLHGVAQASFTATPMKVVVCLSSGVIGGLVIGLITEYYTSFSYSPVVEVANSCKKGGAATNIIYGLALGYKSAIIPIMVLAVIIFLSFSLCDTYGVAVAALGMLSTLATCLSIDIYGPVCDNAGGIAEMTLPELPENVRECTDALDAAGNTTAAIGKGFAIGSAALVSLALYGALVVRLEITTGVNVLEPMTFSFLLIGAMLPYWFSAMTMKSVGEAAGAMVEEVRAQVKDETIVTAGSDRLTGLGKETMKPGSTVKAGVGILQGLVKPDYKQCIDISTKASLKEMVPPSALVIMAPLLAGTFFGVYAVFGILTGGLVSGVQLAISMSNTGGAWDNAKKYIEGKHSPDPDLQGKGTDYHKAAVVGDTVGDPLKDTSGPALNILMKLMAILSLVFAEYFKAINEGRGLLNIPVNV</sequence>
<feature type="transmembrane region" description="Helical" evidence="10">
    <location>
        <begin position="420"/>
        <end position="446"/>
    </location>
</feature>
<dbReference type="InterPro" id="IPR004131">
    <property type="entry name" value="PPase-energised_H-pump"/>
</dbReference>
<evidence type="ECO:0000256" key="7">
    <source>
        <dbReference type="ARBA" id="ARBA00022989"/>
    </source>
</evidence>
<dbReference type="PIRSF" id="PIRSF001265">
    <property type="entry name" value="H+-PPase"/>
    <property type="match status" value="1"/>
</dbReference>
<keyword evidence="6" id="KW-1278">Translocase</keyword>
<feature type="transmembrane region" description="Helical" evidence="10">
    <location>
        <begin position="648"/>
        <end position="671"/>
    </location>
</feature>
<keyword evidence="5" id="KW-0460">Magnesium</keyword>
<evidence type="ECO:0000256" key="5">
    <source>
        <dbReference type="ARBA" id="ARBA00022842"/>
    </source>
</evidence>
<evidence type="ECO:0000256" key="4">
    <source>
        <dbReference type="ARBA" id="ARBA00022692"/>
    </source>
</evidence>
<gene>
    <name evidence="11" type="ORF">FPAR1323_LOCUS8716</name>
</gene>
<feature type="transmembrane region" description="Helical" evidence="10">
    <location>
        <begin position="99"/>
        <end position="121"/>
    </location>
</feature>
<dbReference type="HAMAP" id="MF_01129">
    <property type="entry name" value="PPase_energized_pump"/>
    <property type="match status" value="1"/>
</dbReference>
<keyword evidence="4 10" id="KW-0812">Transmembrane</keyword>
<evidence type="ECO:0000256" key="9">
    <source>
        <dbReference type="ARBA" id="ARBA00023136"/>
    </source>
</evidence>
<feature type="transmembrane region" description="Helical" evidence="10">
    <location>
        <begin position="296"/>
        <end position="321"/>
    </location>
</feature>
<feature type="transmembrane region" description="Helical" evidence="10">
    <location>
        <begin position="517"/>
        <end position="539"/>
    </location>
</feature>
<dbReference type="NCBIfam" id="TIGR01104">
    <property type="entry name" value="V_PPase"/>
    <property type="match status" value="1"/>
</dbReference>
<feature type="transmembrane region" description="Helical" evidence="10">
    <location>
        <begin position="452"/>
        <end position="474"/>
    </location>
</feature>
<feature type="transmembrane region" description="Helical" evidence="10">
    <location>
        <begin position="153"/>
        <end position="176"/>
    </location>
</feature>
<dbReference type="Pfam" id="PF03030">
    <property type="entry name" value="H_PPase"/>
    <property type="match status" value="1"/>
</dbReference>
<dbReference type="EMBL" id="HBGT01016334">
    <property type="protein sequence ID" value="CAD9416099.1"/>
    <property type="molecule type" value="Transcribed_RNA"/>
</dbReference>
<keyword evidence="8" id="KW-0406">Ion transport</keyword>
<dbReference type="GO" id="GO:0016020">
    <property type="term" value="C:membrane"/>
    <property type="evidence" value="ECO:0007669"/>
    <property type="project" value="InterPro"/>
</dbReference>
<dbReference type="AlphaFoldDB" id="A0A7S2FUR5"/>
<feature type="transmembrane region" description="Helical" evidence="10">
    <location>
        <begin position="545"/>
        <end position="564"/>
    </location>
</feature>